<dbReference type="OrthoDB" id="5627at2759"/>
<reference evidence="6" key="1">
    <citation type="submission" date="2022-03" db="EMBL/GenBank/DDBJ databases">
        <authorList>
            <person name="Martin C."/>
        </authorList>
    </citation>
    <scope>NUCLEOTIDE SEQUENCE</scope>
</reference>
<feature type="region of interest" description="Disordered" evidence="5">
    <location>
        <begin position="247"/>
        <end position="287"/>
    </location>
</feature>
<evidence type="ECO:0000256" key="1">
    <source>
        <dbReference type="ARBA" id="ARBA00004123"/>
    </source>
</evidence>
<comment type="subcellular location">
    <subcellularLocation>
        <location evidence="1">Nucleus</location>
    </subcellularLocation>
</comment>
<evidence type="ECO:0000313" key="7">
    <source>
        <dbReference type="Proteomes" id="UP000749559"/>
    </source>
</evidence>
<evidence type="ECO:0000256" key="2">
    <source>
        <dbReference type="ARBA" id="ARBA00007643"/>
    </source>
</evidence>
<protein>
    <submittedName>
        <fullName evidence="6">Uncharacterized protein</fullName>
    </submittedName>
</protein>
<dbReference type="Pfam" id="PF07052">
    <property type="entry name" value="Hep_59"/>
    <property type="match status" value="1"/>
</dbReference>
<organism evidence="6 7">
    <name type="scientific">Owenia fusiformis</name>
    <name type="common">Polychaete worm</name>
    <dbReference type="NCBI Taxonomy" id="6347"/>
    <lineage>
        <taxon>Eukaryota</taxon>
        <taxon>Metazoa</taxon>
        <taxon>Spiralia</taxon>
        <taxon>Lophotrochozoa</taxon>
        <taxon>Annelida</taxon>
        <taxon>Polychaeta</taxon>
        <taxon>Sedentaria</taxon>
        <taxon>Canalipalpata</taxon>
        <taxon>Sabellida</taxon>
        <taxon>Oweniida</taxon>
        <taxon>Oweniidae</taxon>
        <taxon>Owenia</taxon>
    </lineage>
</organism>
<dbReference type="Proteomes" id="UP000749559">
    <property type="component" value="Unassembled WGS sequence"/>
</dbReference>
<comment type="caution">
    <text evidence="6">The sequence shown here is derived from an EMBL/GenBank/DDBJ whole genome shotgun (WGS) entry which is preliminary data.</text>
</comment>
<dbReference type="PANTHER" id="PTHR13486:SF2">
    <property type="entry name" value="SPLICING FACTOR C9ORF78"/>
    <property type="match status" value="1"/>
</dbReference>
<dbReference type="PANTHER" id="PTHR13486">
    <property type="entry name" value="TELOMERE LENGTH AND SILENCING PROTEIN 1 TLS1 FAMILY MEMBER"/>
    <property type="match status" value="1"/>
</dbReference>
<proteinExistence type="inferred from homology"/>
<feature type="compositionally biased region" description="Basic and acidic residues" evidence="5">
    <location>
        <begin position="247"/>
        <end position="279"/>
    </location>
</feature>
<sequence length="287" mass="33112">MAEFKKVKSKAFRRRKHSESSEEDSEKESDVTDVVEDLRELQKLRKRKKGVDVEDLAAAKLTQKKDAPAERDPYKLKVGGIIDLQKIQRGESIDDDEAIGTSFAAETNRRDEDADMLKYVDLEMAKRKGLVDDKEKQAEKIKNPEDNLYAIPDHLKVQSTKKHTEDMLSNQMLSGIPEVDLGLDAKIKNLEATEEAKQKLLQDRMRQKKKEVSDFVPTNMAVNFMQHNRFNIEDTVPILPKIEEPVKQKVLRVGDADDTSKKDKSKLEGERSTDDYHFEKYKKHSRR</sequence>
<evidence type="ECO:0000256" key="4">
    <source>
        <dbReference type="SAM" id="Coils"/>
    </source>
</evidence>
<dbReference type="AlphaFoldDB" id="A0A8J1TYE8"/>
<gene>
    <name evidence="6" type="ORF">OFUS_LOCUS12701</name>
</gene>
<feature type="region of interest" description="Disordered" evidence="5">
    <location>
        <begin position="1"/>
        <end position="33"/>
    </location>
</feature>
<feature type="compositionally biased region" description="Basic residues" evidence="5">
    <location>
        <begin position="7"/>
        <end position="17"/>
    </location>
</feature>
<dbReference type="GO" id="GO:0005681">
    <property type="term" value="C:spliceosomal complex"/>
    <property type="evidence" value="ECO:0007669"/>
    <property type="project" value="TreeGrafter"/>
</dbReference>
<evidence type="ECO:0000256" key="3">
    <source>
        <dbReference type="ARBA" id="ARBA00023242"/>
    </source>
</evidence>
<dbReference type="EMBL" id="CAIIXF020000006">
    <property type="protein sequence ID" value="CAH1786898.1"/>
    <property type="molecule type" value="Genomic_DNA"/>
</dbReference>
<keyword evidence="4" id="KW-0175">Coiled coil</keyword>
<dbReference type="InterPro" id="IPR010756">
    <property type="entry name" value="Tls1-like"/>
</dbReference>
<keyword evidence="7" id="KW-1185">Reference proteome</keyword>
<keyword evidence="3" id="KW-0539">Nucleus</keyword>
<comment type="similarity">
    <text evidence="2">Belongs to the TLS1 family.</text>
</comment>
<dbReference type="GO" id="GO:0000398">
    <property type="term" value="P:mRNA splicing, via spliceosome"/>
    <property type="evidence" value="ECO:0007669"/>
    <property type="project" value="TreeGrafter"/>
</dbReference>
<feature type="compositionally biased region" description="Acidic residues" evidence="5">
    <location>
        <begin position="21"/>
        <end position="33"/>
    </location>
</feature>
<accession>A0A8J1TYE8</accession>
<evidence type="ECO:0000313" key="6">
    <source>
        <dbReference type="EMBL" id="CAH1786898.1"/>
    </source>
</evidence>
<name>A0A8J1TYE8_OWEFU</name>
<evidence type="ECO:0000256" key="5">
    <source>
        <dbReference type="SAM" id="MobiDB-lite"/>
    </source>
</evidence>
<feature type="coiled-coil region" evidence="4">
    <location>
        <begin position="183"/>
        <end position="210"/>
    </location>
</feature>